<protein>
    <submittedName>
        <fullName evidence="1">Uncharacterized protein</fullName>
    </submittedName>
</protein>
<reference evidence="1 2" key="1">
    <citation type="submission" date="2020-10" db="EMBL/GenBank/DDBJ databases">
        <authorList>
            <person name="Peeters C."/>
        </authorList>
    </citation>
    <scope>NUCLEOTIDE SEQUENCE [LARGE SCALE GENOMIC DNA]</scope>
    <source>
        <strain evidence="1 2">LMG 28140</strain>
    </source>
</reference>
<accession>A0ABM8NTZ0</accession>
<name>A0ABM8NTZ0_9BURK</name>
<dbReference type="Proteomes" id="UP000598032">
    <property type="component" value="Unassembled WGS sequence"/>
</dbReference>
<proteinExistence type="predicted"/>
<keyword evidence="2" id="KW-1185">Reference proteome</keyword>
<evidence type="ECO:0000313" key="1">
    <source>
        <dbReference type="EMBL" id="CAD6543306.1"/>
    </source>
</evidence>
<gene>
    <name evidence="1" type="ORF">LMG28140_03901</name>
</gene>
<evidence type="ECO:0000313" key="2">
    <source>
        <dbReference type="Proteomes" id="UP000598032"/>
    </source>
</evidence>
<dbReference type="EMBL" id="CAJHCP010000008">
    <property type="protein sequence ID" value="CAD6543306.1"/>
    <property type="molecule type" value="Genomic_DNA"/>
</dbReference>
<organism evidence="1 2">
    <name type="scientific">Paraburkholderia metrosideri</name>
    <dbReference type="NCBI Taxonomy" id="580937"/>
    <lineage>
        <taxon>Bacteria</taxon>
        <taxon>Pseudomonadati</taxon>
        <taxon>Pseudomonadota</taxon>
        <taxon>Betaproteobacteria</taxon>
        <taxon>Burkholderiales</taxon>
        <taxon>Burkholderiaceae</taxon>
        <taxon>Paraburkholderia</taxon>
    </lineage>
</organism>
<sequence length="83" mass="8943">MNPNITGPAAVVSPYTAKNIDEALTHLERVLSVEGATTVLGRHYWHGRVAQIGATLGLTPRQRARVARLPQLLADAQSAQCEN</sequence>
<comment type="caution">
    <text evidence="1">The sequence shown here is derived from an EMBL/GenBank/DDBJ whole genome shotgun (WGS) entry which is preliminary data.</text>
</comment>